<keyword evidence="1" id="KW-0472">Membrane</keyword>
<dbReference type="EMBL" id="JBHLYW010000007">
    <property type="protein sequence ID" value="MFC0076817.1"/>
    <property type="molecule type" value="Genomic_DNA"/>
</dbReference>
<organism evidence="2 3">
    <name type="scientific">Flavobacterium procerum</name>
    <dbReference type="NCBI Taxonomy" id="1455569"/>
    <lineage>
        <taxon>Bacteria</taxon>
        <taxon>Pseudomonadati</taxon>
        <taxon>Bacteroidota</taxon>
        <taxon>Flavobacteriia</taxon>
        <taxon>Flavobacteriales</taxon>
        <taxon>Flavobacteriaceae</taxon>
        <taxon>Flavobacterium</taxon>
    </lineage>
</organism>
<comment type="caution">
    <text evidence="2">The sequence shown here is derived from an EMBL/GenBank/DDBJ whole genome shotgun (WGS) entry which is preliminary data.</text>
</comment>
<dbReference type="Proteomes" id="UP001589734">
    <property type="component" value="Unassembled WGS sequence"/>
</dbReference>
<dbReference type="RefSeq" id="WP_379685854.1">
    <property type="nucleotide sequence ID" value="NZ_JBHLYW010000007.1"/>
</dbReference>
<feature type="transmembrane region" description="Helical" evidence="1">
    <location>
        <begin position="12"/>
        <end position="32"/>
    </location>
</feature>
<keyword evidence="1" id="KW-1133">Transmembrane helix</keyword>
<gene>
    <name evidence="2" type="ORF">ACFFLS_07185</name>
</gene>
<name>A0ABV6BQB6_9FLAO</name>
<proteinExistence type="predicted"/>
<reference evidence="2 3" key="1">
    <citation type="submission" date="2024-09" db="EMBL/GenBank/DDBJ databases">
        <authorList>
            <person name="Sun Q."/>
            <person name="Mori K."/>
        </authorList>
    </citation>
    <scope>NUCLEOTIDE SEQUENCE [LARGE SCALE GENOMIC DNA]</scope>
    <source>
        <strain evidence="2 3">CGMCC 1.12926</strain>
    </source>
</reference>
<sequence length="229" mass="26655">MDGKITKFLRKILVFIFWEFVEGLLVELGWFLGALKSIIPYYTILMSYSSTANRNAQHIFIETSYSSKAIIMQTTEKIVKLLSSKYRPFIEIMNNSNNFNSNVIVDSITGTMFSIQANFLFSFKDKDDNMWLTIPESLIINDKKYYPKVGDTISRSDGIEYHFTTKEEVVKMAIEYFEKFIDPYFGMIVIMEGLLFFENEGGRRTKFCGMHQKFKSQAYDKIDAFISSN</sequence>
<evidence type="ECO:0000256" key="1">
    <source>
        <dbReference type="SAM" id="Phobius"/>
    </source>
</evidence>
<protein>
    <submittedName>
        <fullName evidence="2">Uncharacterized protein</fullName>
    </submittedName>
</protein>
<keyword evidence="1" id="KW-0812">Transmembrane</keyword>
<accession>A0ABV6BQB6</accession>
<keyword evidence="3" id="KW-1185">Reference proteome</keyword>
<evidence type="ECO:0000313" key="3">
    <source>
        <dbReference type="Proteomes" id="UP001589734"/>
    </source>
</evidence>
<evidence type="ECO:0000313" key="2">
    <source>
        <dbReference type="EMBL" id="MFC0076817.1"/>
    </source>
</evidence>